<name>A0AAV5A2I8_9AGAM</name>
<reference evidence="1" key="1">
    <citation type="submission" date="2021-10" db="EMBL/GenBank/DDBJ databases">
        <title>De novo Genome Assembly of Clathrus columnatus (Basidiomycota, Fungi) Using Illumina and Nanopore Sequence Data.</title>
        <authorList>
            <person name="Ogiso-Tanaka E."/>
            <person name="Itagaki H."/>
            <person name="Hosoya T."/>
            <person name="Hosaka K."/>
        </authorList>
    </citation>
    <scope>NUCLEOTIDE SEQUENCE</scope>
    <source>
        <strain evidence="1">MO-923</strain>
    </source>
</reference>
<proteinExistence type="predicted"/>
<comment type="caution">
    <text evidence="1">The sequence shown here is derived from an EMBL/GenBank/DDBJ whole genome shotgun (WGS) entry which is preliminary data.</text>
</comment>
<organism evidence="1 2">
    <name type="scientific">Clathrus columnatus</name>
    <dbReference type="NCBI Taxonomy" id="1419009"/>
    <lineage>
        <taxon>Eukaryota</taxon>
        <taxon>Fungi</taxon>
        <taxon>Dikarya</taxon>
        <taxon>Basidiomycota</taxon>
        <taxon>Agaricomycotina</taxon>
        <taxon>Agaricomycetes</taxon>
        <taxon>Phallomycetidae</taxon>
        <taxon>Phallales</taxon>
        <taxon>Clathraceae</taxon>
        <taxon>Clathrus</taxon>
    </lineage>
</organism>
<dbReference type="Proteomes" id="UP001050691">
    <property type="component" value="Unassembled WGS sequence"/>
</dbReference>
<gene>
    <name evidence="1" type="ORF">Clacol_002678</name>
</gene>
<protein>
    <submittedName>
        <fullName evidence="1">Uncharacterized protein</fullName>
    </submittedName>
</protein>
<dbReference type="EMBL" id="BPWL01000003">
    <property type="protein sequence ID" value="GJJ08460.1"/>
    <property type="molecule type" value="Genomic_DNA"/>
</dbReference>
<keyword evidence="2" id="KW-1185">Reference proteome</keyword>
<dbReference type="GO" id="GO:0005634">
    <property type="term" value="C:nucleus"/>
    <property type="evidence" value="ECO:0007669"/>
    <property type="project" value="TreeGrafter"/>
</dbReference>
<evidence type="ECO:0000313" key="2">
    <source>
        <dbReference type="Proteomes" id="UP001050691"/>
    </source>
</evidence>
<dbReference type="PANTHER" id="PTHR43138:SF1">
    <property type="entry name" value="N-ACETYLTRANSFERASE ACA1"/>
    <property type="match status" value="1"/>
</dbReference>
<sequence length="156" mass="17238">MSAYGPPPSRPTDLPILPTQILELKAKDARASMTSGVVENETQEGSEKGYLAVYHLAEHNMPSELATYLYETFQAELEKGMTYPQEYPMTSSGFDVYFLGNDVFVGVLVKNTITVISNIEQARDGREWNACVGGTYYVKPNYPGRSSHTKMLPSSG</sequence>
<dbReference type="InterPro" id="IPR052742">
    <property type="entry name" value="Mito_N-acetyltransferase"/>
</dbReference>
<dbReference type="AlphaFoldDB" id="A0AAV5A2I8"/>
<evidence type="ECO:0000313" key="1">
    <source>
        <dbReference type="EMBL" id="GJJ08460.1"/>
    </source>
</evidence>
<dbReference type="PANTHER" id="PTHR43138">
    <property type="entry name" value="ACETYLTRANSFERASE, GNAT FAMILY"/>
    <property type="match status" value="1"/>
</dbReference>
<accession>A0AAV5A2I8</accession>
<dbReference type="Gene3D" id="3.40.630.30">
    <property type="match status" value="1"/>
</dbReference>